<dbReference type="EMBL" id="OV725080">
    <property type="protein sequence ID" value="CAH1400731.1"/>
    <property type="molecule type" value="Genomic_DNA"/>
</dbReference>
<feature type="region of interest" description="Disordered" evidence="1">
    <location>
        <begin position="95"/>
        <end position="141"/>
    </location>
</feature>
<keyword evidence="3" id="KW-1185">Reference proteome</keyword>
<feature type="compositionally biased region" description="Low complexity" evidence="1">
    <location>
        <begin position="107"/>
        <end position="123"/>
    </location>
</feature>
<gene>
    <name evidence="2" type="ORF">NEZAVI_LOCUS9908</name>
</gene>
<name>A0A9P0HFL0_NEZVI</name>
<protein>
    <submittedName>
        <fullName evidence="2">Uncharacterized protein</fullName>
    </submittedName>
</protein>
<evidence type="ECO:0000256" key="1">
    <source>
        <dbReference type="SAM" id="MobiDB-lite"/>
    </source>
</evidence>
<reference evidence="2" key="1">
    <citation type="submission" date="2022-01" db="EMBL/GenBank/DDBJ databases">
        <authorList>
            <person name="King R."/>
        </authorList>
    </citation>
    <scope>NUCLEOTIDE SEQUENCE</scope>
</reference>
<organism evidence="2 3">
    <name type="scientific">Nezara viridula</name>
    <name type="common">Southern green stink bug</name>
    <name type="synonym">Cimex viridulus</name>
    <dbReference type="NCBI Taxonomy" id="85310"/>
    <lineage>
        <taxon>Eukaryota</taxon>
        <taxon>Metazoa</taxon>
        <taxon>Ecdysozoa</taxon>
        <taxon>Arthropoda</taxon>
        <taxon>Hexapoda</taxon>
        <taxon>Insecta</taxon>
        <taxon>Pterygota</taxon>
        <taxon>Neoptera</taxon>
        <taxon>Paraneoptera</taxon>
        <taxon>Hemiptera</taxon>
        <taxon>Heteroptera</taxon>
        <taxon>Panheteroptera</taxon>
        <taxon>Pentatomomorpha</taxon>
        <taxon>Pentatomoidea</taxon>
        <taxon>Pentatomidae</taxon>
        <taxon>Pentatominae</taxon>
        <taxon>Nezara</taxon>
    </lineage>
</organism>
<evidence type="ECO:0000313" key="3">
    <source>
        <dbReference type="Proteomes" id="UP001152798"/>
    </source>
</evidence>
<accession>A0A9P0HFL0</accession>
<dbReference type="Proteomes" id="UP001152798">
    <property type="component" value="Chromosome 4"/>
</dbReference>
<evidence type="ECO:0000313" key="2">
    <source>
        <dbReference type="EMBL" id="CAH1400731.1"/>
    </source>
</evidence>
<dbReference type="AlphaFoldDB" id="A0A9P0HFL0"/>
<sequence>MGTIFRTWLQCYGGVYSAPTNTLVRRLPPCSVPKGDPDKAWIAQSVEHQTFNLRRIKAAPPRSTSPEQLELLLLGTLSGSFHELAIKKTTPADPVKLNITREEDANGNGSSTSTTSGRSSWGGIDQEDKALLAPSGDFLRQ</sequence>
<proteinExistence type="predicted"/>